<sequence>MGRVFLFLLVLLAVWLLWRAFGPGSQQRFQSAEANQPPAIKGPDDDEEFLWNIEKTRFKERRAREEAERRAREEEELRKKFGEDLPDSDNPPES</sequence>
<feature type="compositionally biased region" description="Acidic residues" evidence="1">
    <location>
        <begin position="84"/>
        <end position="94"/>
    </location>
</feature>
<evidence type="ECO:0000256" key="1">
    <source>
        <dbReference type="SAM" id="MobiDB-lite"/>
    </source>
</evidence>
<reference evidence="2 3" key="1">
    <citation type="submission" date="2023-05" db="EMBL/GenBank/DDBJ databases">
        <title>Corynebacterium suedekumii sp. nov. and Corynebacterium breve sp. nov. isolated from raw cow's milk.</title>
        <authorList>
            <person name="Baer M.K."/>
            <person name="Mehl L."/>
            <person name="Hellmuth R."/>
            <person name="Marke G."/>
            <person name="Lipski A."/>
        </authorList>
    </citation>
    <scope>NUCLEOTIDE SEQUENCE [LARGE SCALE GENOMIC DNA]</scope>
    <source>
        <strain evidence="2 3">R4</strain>
    </source>
</reference>
<gene>
    <name evidence="2" type="ORF">QP027_01135</name>
</gene>
<feature type="compositionally biased region" description="Basic and acidic residues" evidence="1">
    <location>
        <begin position="61"/>
        <end position="83"/>
    </location>
</feature>
<proteinExistence type="predicted"/>
<dbReference type="RefSeq" id="WP_284825358.1">
    <property type="nucleotide sequence ID" value="NZ_CP126969.1"/>
</dbReference>
<evidence type="ECO:0000313" key="2">
    <source>
        <dbReference type="EMBL" id="WIM68035.1"/>
    </source>
</evidence>
<dbReference type="Proteomes" id="UP001225598">
    <property type="component" value="Chromosome"/>
</dbReference>
<accession>A0ABY8VGY5</accession>
<name>A0ABY8VGY5_9CORY</name>
<evidence type="ECO:0008006" key="4">
    <source>
        <dbReference type="Google" id="ProtNLM"/>
    </source>
</evidence>
<organism evidence="2 3">
    <name type="scientific">Corynebacterium breve</name>
    <dbReference type="NCBI Taxonomy" id="3049799"/>
    <lineage>
        <taxon>Bacteria</taxon>
        <taxon>Bacillati</taxon>
        <taxon>Actinomycetota</taxon>
        <taxon>Actinomycetes</taxon>
        <taxon>Mycobacteriales</taxon>
        <taxon>Corynebacteriaceae</taxon>
        <taxon>Corynebacterium</taxon>
    </lineage>
</organism>
<dbReference type="EMBL" id="CP126969">
    <property type="protein sequence ID" value="WIM68035.1"/>
    <property type="molecule type" value="Genomic_DNA"/>
</dbReference>
<protein>
    <recommendedName>
        <fullName evidence="4">Secreted protein</fullName>
    </recommendedName>
</protein>
<keyword evidence="3" id="KW-1185">Reference proteome</keyword>
<evidence type="ECO:0000313" key="3">
    <source>
        <dbReference type="Proteomes" id="UP001225598"/>
    </source>
</evidence>
<feature type="region of interest" description="Disordered" evidence="1">
    <location>
        <begin position="61"/>
        <end position="94"/>
    </location>
</feature>